<dbReference type="EMBL" id="GGEC01065336">
    <property type="protein sequence ID" value="MBX45820.1"/>
    <property type="molecule type" value="Transcribed_RNA"/>
</dbReference>
<reference evidence="1" key="1">
    <citation type="submission" date="2018-02" db="EMBL/GenBank/DDBJ databases">
        <title>Rhizophora mucronata_Transcriptome.</title>
        <authorList>
            <person name="Meera S.P."/>
            <person name="Sreeshan A."/>
            <person name="Augustine A."/>
        </authorList>
    </citation>
    <scope>NUCLEOTIDE SEQUENCE</scope>
    <source>
        <tissue evidence="1">Leaf</tissue>
    </source>
</reference>
<accession>A0A2P2NTQ1</accession>
<name>A0A2P2NTQ1_RHIMU</name>
<dbReference type="AlphaFoldDB" id="A0A2P2NTQ1"/>
<evidence type="ECO:0000313" key="1">
    <source>
        <dbReference type="EMBL" id="MBX45820.1"/>
    </source>
</evidence>
<organism evidence="1">
    <name type="scientific">Rhizophora mucronata</name>
    <name type="common">Asiatic mangrove</name>
    <dbReference type="NCBI Taxonomy" id="61149"/>
    <lineage>
        <taxon>Eukaryota</taxon>
        <taxon>Viridiplantae</taxon>
        <taxon>Streptophyta</taxon>
        <taxon>Embryophyta</taxon>
        <taxon>Tracheophyta</taxon>
        <taxon>Spermatophyta</taxon>
        <taxon>Magnoliopsida</taxon>
        <taxon>eudicotyledons</taxon>
        <taxon>Gunneridae</taxon>
        <taxon>Pentapetalae</taxon>
        <taxon>rosids</taxon>
        <taxon>fabids</taxon>
        <taxon>Malpighiales</taxon>
        <taxon>Rhizophoraceae</taxon>
        <taxon>Rhizophora</taxon>
    </lineage>
</organism>
<sequence>MISVRFQPKHTVLVFGGSFVSFDSFVDL</sequence>
<proteinExistence type="predicted"/>
<protein>
    <submittedName>
        <fullName evidence="1">Uncharacterized protein</fullName>
    </submittedName>
</protein>